<proteinExistence type="predicted"/>
<evidence type="ECO:0000256" key="1">
    <source>
        <dbReference type="SAM" id="Phobius"/>
    </source>
</evidence>
<dbReference type="InterPro" id="IPR052402">
    <property type="entry name" value="ADCK_kinase"/>
</dbReference>
<dbReference type="GO" id="GO:0005739">
    <property type="term" value="C:mitochondrion"/>
    <property type="evidence" value="ECO:0007669"/>
    <property type="project" value="TreeGrafter"/>
</dbReference>
<dbReference type="SUPFAM" id="SSF56112">
    <property type="entry name" value="Protein kinase-like (PK-like)"/>
    <property type="match status" value="1"/>
</dbReference>
<keyword evidence="1" id="KW-1133">Transmembrane helix</keyword>
<accession>A0A507EES8</accession>
<gene>
    <name evidence="3" type="ORF">PhCBS80983_g00787</name>
</gene>
<dbReference type="PANTHER" id="PTHR45890:SF1">
    <property type="entry name" value="AARF DOMAIN CONTAINING KINASE 2"/>
    <property type="match status" value="1"/>
</dbReference>
<evidence type="ECO:0000313" key="4">
    <source>
        <dbReference type="Proteomes" id="UP000318582"/>
    </source>
</evidence>
<evidence type="ECO:0000259" key="2">
    <source>
        <dbReference type="Pfam" id="PF03109"/>
    </source>
</evidence>
<dbReference type="Proteomes" id="UP000318582">
    <property type="component" value="Unassembled WGS sequence"/>
</dbReference>
<organism evidence="3 4">
    <name type="scientific">Powellomyces hirtus</name>
    <dbReference type="NCBI Taxonomy" id="109895"/>
    <lineage>
        <taxon>Eukaryota</taxon>
        <taxon>Fungi</taxon>
        <taxon>Fungi incertae sedis</taxon>
        <taxon>Chytridiomycota</taxon>
        <taxon>Chytridiomycota incertae sedis</taxon>
        <taxon>Chytridiomycetes</taxon>
        <taxon>Spizellomycetales</taxon>
        <taxon>Powellomycetaceae</taxon>
        <taxon>Powellomyces</taxon>
    </lineage>
</organism>
<dbReference type="EMBL" id="QEAQ01000005">
    <property type="protein sequence ID" value="TPX61907.1"/>
    <property type="molecule type" value="Genomic_DNA"/>
</dbReference>
<dbReference type="STRING" id="109895.A0A507EES8"/>
<keyword evidence="4" id="KW-1185">Reference proteome</keyword>
<feature type="transmembrane region" description="Helical" evidence="1">
    <location>
        <begin position="45"/>
        <end position="67"/>
    </location>
</feature>
<protein>
    <recommendedName>
        <fullName evidence="2">ABC1 atypical kinase-like domain-containing protein</fullName>
    </recommendedName>
</protein>
<keyword evidence="1" id="KW-0472">Membrane</keyword>
<dbReference type="PANTHER" id="PTHR45890">
    <property type="entry name" value="AARF DOMAIN CONTAINING KINASE 2 (PREDICTED)"/>
    <property type="match status" value="1"/>
</dbReference>
<evidence type="ECO:0000313" key="3">
    <source>
        <dbReference type="EMBL" id="TPX61907.1"/>
    </source>
</evidence>
<dbReference type="AlphaFoldDB" id="A0A507EES8"/>
<dbReference type="InterPro" id="IPR004147">
    <property type="entry name" value="ABC1_dom"/>
</dbReference>
<comment type="caution">
    <text evidence="3">The sequence shown here is derived from an EMBL/GenBank/DDBJ whole genome shotgun (WGS) entry which is preliminary data.</text>
</comment>
<dbReference type="Pfam" id="PF03109">
    <property type="entry name" value="ABC1"/>
    <property type="match status" value="1"/>
</dbReference>
<feature type="domain" description="ABC1 atypical kinase-like" evidence="2">
    <location>
        <begin position="122"/>
        <end position="337"/>
    </location>
</feature>
<sequence>MEESHDDKLVSVSQTTPSAELGPAPIPAVQLPSLWSPMTLLRVCYRIITLTLLLTPVVLTFPIWWFFNRGRLETKKGELRTWWVRYLAWSLQRCGGLFIKLGQWMSSRGDLLPPAVCAVLARLQNKVKPHSAAHSKAAISALYNGASIEEIFMEFDDAPVGVGAVAQVHRGILRPTNDRPVDTSTTIASPPLEVAIKVLHPNIHQRISTDLLLVTLFGNFLSMFPAAKYLSIREEVANFTQMMHNQLDLRLEAHNLQVFAKNFKDVPAVEFPTPIEWNERVLVETFHPGLLLREVLDNGPTPYDHMIAQAGVTAFMQMILHDNFFHSDLHPGNILLTFTHTPHPASFAEQAGAWFSTKIDPSPSTRVATQALFQTRTLDPDTLDNLRRAPQDSWTPILSRLKKNGFVPRLVILDAGMVGVLTDDNLRNMKAAFLAGLEFDGERIAELLLTRSRHPEGVRDPDGAKRTLGKIMDDLKIDTGGQLPLSRIHSADIITRVSDLLRTHHISLDGFASLFVCCVLVEGVGRRLHADMDLVQPLSEYL</sequence>
<dbReference type="InterPro" id="IPR011009">
    <property type="entry name" value="Kinase-like_dom_sf"/>
</dbReference>
<reference evidence="3 4" key="1">
    <citation type="journal article" date="2019" name="Sci. Rep.">
        <title>Comparative genomics of chytrid fungi reveal insights into the obligate biotrophic and pathogenic lifestyle of Synchytrium endobioticum.</title>
        <authorList>
            <person name="van de Vossenberg B.T.L.H."/>
            <person name="Warris S."/>
            <person name="Nguyen H.D.T."/>
            <person name="van Gent-Pelzer M.P.E."/>
            <person name="Joly D.L."/>
            <person name="van de Geest H.C."/>
            <person name="Bonants P.J.M."/>
            <person name="Smith D.S."/>
            <person name="Levesque C.A."/>
            <person name="van der Lee T.A.J."/>
        </authorList>
    </citation>
    <scope>NUCLEOTIDE SEQUENCE [LARGE SCALE GENOMIC DNA]</scope>
    <source>
        <strain evidence="3 4">CBS 809.83</strain>
    </source>
</reference>
<name>A0A507EES8_9FUNG</name>
<keyword evidence="1" id="KW-0812">Transmembrane</keyword>